<keyword evidence="3" id="KW-1185">Reference proteome</keyword>
<evidence type="ECO:0000256" key="1">
    <source>
        <dbReference type="SAM" id="MobiDB-lite"/>
    </source>
</evidence>
<feature type="compositionally biased region" description="Low complexity" evidence="1">
    <location>
        <begin position="189"/>
        <end position="206"/>
    </location>
</feature>
<feature type="compositionally biased region" description="Low complexity" evidence="1">
    <location>
        <begin position="282"/>
        <end position="298"/>
    </location>
</feature>
<feature type="region of interest" description="Disordered" evidence="1">
    <location>
        <begin position="160"/>
        <end position="311"/>
    </location>
</feature>
<evidence type="ECO:0000313" key="2">
    <source>
        <dbReference type="EMBL" id="ORZ01021.1"/>
    </source>
</evidence>
<dbReference type="AlphaFoldDB" id="A0A1X2HNT5"/>
<comment type="caution">
    <text evidence="2">The sequence shown here is derived from an EMBL/GenBank/DDBJ whole genome shotgun (WGS) entry which is preliminary data.</text>
</comment>
<reference evidence="2 3" key="1">
    <citation type="submission" date="2016-07" db="EMBL/GenBank/DDBJ databases">
        <title>Pervasive Adenine N6-methylation of Active Genes in Fungi.</title>
        <authorList>
            <consortium name="DOE Joint Genome Institute"/>
            <person name="Mondo S.J."/>
            <person name="Dannebaum R.O."/>
            <person name="Kuo R.C."/>
            <person name="Labutti K."/>
            <person name="Haridas S."/>
            <person name="Kuo A."/>
            <person name="Salamov A."/>
            <person name="Ahrendt S.R."/>
            <person name="Lipzen A."/>
            <person name="Sullivan W."/>
            <person name="Andreopoulos W.B."/>
            <person name="Clum A."/>
            <person name="Lindquist E."/>
            <person name="Daum C."/>
            <person name="Ramamoorthy G.K."/>
            <person name="Gryganskyi A."/>
            <person name="Culley D."/>
            <person name="Magnuson J.K."/>
            <person name="James T.Y."/>
            <person name="O'Malley M.A."/>
            <person name="Stajich J.E."/>
            <person name="Spatafora J.W."/>
            <person name="Visel A."/>
            <person name="Grigoriev I.V."/>
        </authorList>
    </citation>
    <scope>NUCLEOTIDE SEQUENCE [LARGE SCALE GENOMIC DNA]</scope>
    <source>
        <strain evidence="2 3">NRRL 2496</strain>
    </source>
</reference>
<feature type="compositionally biased region" description="Low complexity" evidence="1">
    <location>
        <begin position="234"/>
        <end position="267"/>
    </location>
</feature>
<sequence>MVDTIFDMDDTHVVQQNITYQYQPSPHLHSIRHVIAKRCHGKRKRLSDAKEDEKEEEPDDSCLSLQKKSKTKNKLSKPQDFCRDSGLPSPPVEMVSTEFLPGTPPPSSPKVVHANDQSQKKQLRHAISGLTATEILTKLDDLKAEKHRLFQIMKRLVQEEAVREREGGQAPSASNSVDGENRDEENRQHQLQRQQQYQQLPQRCSQSSHLSTPPEEHQKYSTSYSSPAPPPCHSPASASASASAATLHVSSPSSSSSSTSPSFSYFRSYDRHPPRHSHHRPLSSPSSASTSSRPYPSSAWSNLPRHPLPQS</sequence>
<protein>
    <submittedName>
        <fullName evidence="2">Uncharacterized protein</fullName>
    </submittedName>
</protein>
<gene>
    <name evidence="2" type="ORF">BCR43DRAFT_486233</name>
</gene>
<dbReference type="EMBL" id="MCGN01000002">
    <property type="protein sequence ID" value="ORZ01021.1"/>
    <property type="molecule type" value="Genomic_DNA"/>
</dbReference>
<feature type="region of interest" description="Disordered" evidence="1">
    <location>
        <begin position="43"/>
        <end position="117"/>
    </location>
</feature>
<accession>A0A1X2HNT5</accession>
<name>A0A1X2HNT5_SYNRA</name>
<proteinExistence type="predicted"/>
<evidence type="ECO:0000313" key="3">
    <source>
        <dbReference type="Proteomes" id="UP000242180"/>
    </source>
</evidence>
<dbReference type="InParanoid" id="A0A1X2HNT5"/>
<organism evidence="2 3">
    <name type="scientific">Syncephalastrum racemosum</name>
    <name type="common">Filamentous fungus</name>
    <dbReference type="NCBI Taxonomy" id="13706"/>
    <lineage>
        <taxon>Eukaryota</taxon>
        <taxon>Fungi</taxon>
        <taxon>Fungi incertae sedis</taxon>
        <taxon>Mucoromycota</taxon>
        <taxon>Mucoromycotina</taxon>
        <taxon>Mucoromycetes</taxon>
        <taxon>Mucorales</taxon>
        <taxon>Syncephalastraceae</taxon>
        <taxon>Syncephalastrum</taxon>
    </lineage>
</organism>
<dbReference type="OrthoDB" id="2290533at2759"/>
<dbReference type="OMA" id="QEEKCAG"/>
<dbReference type="Proteomes" id="UP000242180">
    <property type="component" value="Unassembled WGS sequence"/>
</dbReference>